<accession>A0A1X7U133</accession>
<dbReference type="InterPro" id="IPR001356">
    <property type="entry name" value="HD"/>
</dbReference>
<feature type="region of interest" description="Disordered" evidence="8">
    <location>
        <begin position="674"/>
        <end position="767"/>
    </location>
</feature>
<dbReference type="FunCoup" id="A0A1X7U133">
    <property type="interactions" value="786"/>
</dbReference>
<evidence type="ECO:0000259" key="9">
    <source>
        <dbReference type="PROSITE" id="PS50033"/>
    </source>
</evidence>
<evidence type="ECO:0000256" key="8">
    <source>
        <dbReference type="SAM" id="MobiDB-lite"/>
    </source>
</evidence>
<evidence type="ECO:0000259" key="10">
    <source>
        <dbReference type="PROSITE" id="PS50071"/>
    </source>
</evidence>
<dbReference type="InParanoid" id="A0A1X7U133"/>
<evidence type="ECO:0000256" key="3">
    <source>
        <dbReference type="ARBA" id="ARBA00023155"/>
    </source>
</evidence>
<dbReference type="InterPro" id="IPR006577">
    <property type="entry name" value="UAS"/>
</dbReference>
<dbReference type="InterPro" id="IPR050730">
    <property type="entry name" value="UBX_domain-protein"/>
</dbReference>
<dbReference type="InterPro" id="IPR036249">
    <property type="entry name" value="Thioredoxin-like_sf"/>
</dbReference>
<dbReference type="GO" id="GO:0005634">
    <property type="term" value="C:nucleus"/>
    <property type="evidence" value="ECO:0007669"/>
    <property type="project" value="UniProtKB-SubCell"/>
</dbReference>
<feature type="domain" description="Homeobox" evidence="10">
    <location>
        <begin position="758"/>
        <end position="818"/>
    </location>
</feature>
<dbReference type="SMART" id="SM00594">
    <property type="entry name" value="UAS"/>
    <property type="match status" value="1"/>
</dbReference>
<sequence>MSSRDEILANFQAFTGMDDLGTCIGILESHNWDLLSAVNSIVPQDFSDESQGQEISAPVQETGNRHEEAELVDGLRNPSDEAVVLENHLRQHNHVTPQQEPQPSTEKRRSLEHSYEEGGGGGEGGSSCSEEYDDARETLSDEEVEGDGEAITDDMFLADEEPIAKEPLIPEDCEDPFECSLYLSQRFESRYGSPHPMFFVGSLSDAVKEACGASVSERRPMFIYLHHDKSILSNIFCSQLLCCESIVSFLSIHYLVWAWDLTNEKLKRKLLDMVRECFGTLVSNNVDDIKPDHLPAILIVYKSKGQMEVRNIIQGQSDPDLLLSSLIVAHDQHEQVKETDRKEEIERLEREEMKALQEAAFRESLRADQEKERLKMEDEKLKQEKEREEILEKERKEELMRQMENLIPPEPDDTHTKVSTLRLRFPDGSIHQRRFLPSHTVANLLNFVGSKGYQSEEYKLLTSFPKKDVTSYHPTLTLEEGLMNEEPAVSSPPSSKEGEGKKKKKKEKGKEGLALDMEQTGEALSDEGPKVAPINTNSYSSDFSVSTRLLQADNPTQGASSSYIAPTYPTDNYSSNPPPPPNGWQFLLPSDMGTARGHPHSTGQYEPAPNASLSLMPPPPYQSIAYCNGYPGSKIGISSLPSQSLDVHGHHHTSIPPLHHKFDIGYNSWNVGASSSTGSGSNSGKPLPPVGTLTSPPSVSYPSSPSYNDQDNPDSSRPPMAIKEESYIESDDRGEEDYGPSDEESDSNSTTDKDAEPKKPKRTRTAYSNSQLDQLELIFATTHYPDVFTREDLSRRLGIREDRIQVWFQNRRARFRKQERTGSISCRSRYRQKRLEKLQHNFMPSSAGYPPTHYPPSVVGGGNTLSLVSSPSVSTTSPVSYDFSQSQGFSFQTSFYPVTPNYRSYSTGTAFQYPGGLASLFQTAPSTAEGK</sequence>
<evidence type="ECO:0000256" key="5">
    <source>
        <dbReference type="PROSITE-ProRule" id="PRU00108"/>
    </source>
</evidence>
<proteinExistence type="predicted"/>
<dbReference type="PROSITE" id="PS50033">
    <property type="entry name" value="UBX"/>
    <property type="match status" value="1"/>
</dbReference>
<dbReference type="InterPro" id="IPR044541">
    <property type="entry name" value="FAF1_UBA"/>
</dbReference>
<feature type="coiled-coil region" evidence="7">
    <location>
        <begin position="338"/>
        <end position="402"/>
    </location>
</feature>
<evidence type="ECO:0000313" key="11">
    <source>
        <dbReference type="EnsemblMetazoa" id="Aqu2.1.21550_001"/>
    </source>
</evidence>
<dbReference type="SMART" id="SM00166">
    <property type="entry name" value="UBX"/>
    <property type="match status" value="1"/>
</dbReference>
<dbReference type="eggNOG" id="KOG0490">
    <property type="taxonomic scope" value="Eukaryota"/>
</dbReference>
<evidence type="ECO:0000256" key="4">
    <source>
        <dbReference type="ARBA" id="ARBA00023242"/>
    </source>
</evidence>
<dbReference type="SUPFAM" id="SSF46689">
    <property type="entry name" value="Homeodomain-like"/>
    <property type="match status" value="1"/>
</dbReference>
<dbReference type="InterPro" id="IPR009057">
    <property type="entry name" value="Homeodomain-like_sf"/>
</dbReference>
<dbReference type="PROSITE" id="PS00027">
    <property type="entry name" value="HOMEOBOX_1"/>
    <property type="match status" value="1"/>
</dbReference>
<feature type="DNA-binding region" description="Homeobox" evidence="5">
    <location>
        <begin position="760"/>
        <end position="819"/>
    </location>
</feature>
<dbReference type="EnsemblMetazoa" id="Aqu2.1.21550_001">
    <property type="protein sequence ID" value="Aqu2.1.21550_001"/>
    <property type="gene ID" value="Aqu2.1.21550"/>
</dbReference>
<dbReference type="Gene3D" id="3.10.20.90">
    <property type="entry name" value="Phosphatidylinositol 3-kinase Catalytic Subunit, Chain A, domain 1"/>
    <property type="match status" value="1"/>
</dbReference>
<keyword evidence="2 5" id="KW-0238">DNA-binding</keyword>
<feature type="compositionally biased region" description="Basic and acidic residues" evidence="8">
    <location>
        <begin position="105"/>
        <end position="116"/>
    </location>
</feature>
<protein>
    <recommendedName>
        <fullName evidence="12">UBX domain-containing protein</fullName>
    </recommendedName>
</protein>
<feature type="compositionally biased region" description="Polar residues" evidence="8">
    <location>
        <begin position="553"/>
        <end position="573"/>
    </location>
</feature>
<feature type="compositionally biased region" description="Low complexity" evidence="8">
    <location>
        <begin position="695"/>
        <end position="707"/>
    </location>
</feature>
<feature type="domain" description="UBX" evidence="9">
    <location>
        <begin position="414"/>
        <end position="480"/>
    </location>
</feature>
<dbReference type="Gene3D" id="1.10.8.10">
    <property type="entry name" value="DNA helicase RuvA subunit, C-terminal domain"/>
    <property type="match status" value="1"/>
</dbReference>
<evidence type="ECO:0008006" key="12">
    <source>
        <dbReference type="Google" id="ProtNLM"/>
    </source>
</evidence>
<evidence type="ECO:0000256" key="1">
    <source>
        <dbReference type="ARBA" id="ARBA00004123"/>
    </source>
</evidence>
<dbReference type="GO" id="GO:0000981">
    <property type="term" value="F:DNA-binding transcription factor activity, RNA polymerase II-specific"/>
    <property type="evidence" value="ECO:0007669"/>
    <property type="project" value="InterPro"/>
</dbReference>
<feature type="compositionally biased region" description="Acidic residues" evidence="8">
    <location>
        <begin position="727"/>
        <end position="746"/>
    </location>
</feature>
<reference evidence="11" key="1">
    <citation type="submission" date="2017-05" db="UniProtKB">
        <authorList>
            <consortium name="EnsemblMetazoa"/>
        </authorList>
    </citation>
    <scope>IDENTIFICATION</scope>
</reference>
<dbReference type="eggNOG" id="KOG1363">
    <property type="taxonomic scope" value="Eukaryota"/>
</dbReference>
<dbReference type="GO" id="GO:0005783">
    <property type="term" value="C:endoplasmic reticulum"/>
    <property type="evidence" value="ECO:0007669"/>
    <property type="project" value="TreeGrafter"/>
</dbReference>
<feature type="compositionally biased region" description="Low complexity" evidence="8">
    <location>
        <begin position="674"/>
        <end position="684"/>
    </location>
</feature>
<dbReference type="Pfam" id="PF14555">
    <property type="entry name" value="UBA_4"/>
    <property type="match status" value="1"/>
</dbReference>
<dbReference type="Pfam" id="PF00046">
    <property type="entry name" value="Homeodomain"/>
    <property type="match status" value="1"/>
</dbReference>
<dbReference type="PANTHER" id="PTHR23322">
    <property type="entry name" value="FAS-ASSOCIATED PROTEIN"/>
    <property type="match status" value="1"/>
</dbReference>
<evidence type="ECO:0000256" key="7">
    <source>
        <dbReference type="SAM" id="Coils"/>
    </source>
</evidence>
<dbReference type="SMART" id="SM00389">
    <property type="entry name" value="HOX"/>
    <property type="match status" value="1"/>
</dbReference>
<dbReference type="FunFam" id="1.10.10.60:FF:000679">
    <property type="entry name" value="Homeobox protein aristaless"/>
    <property type="match status" value="1"/>
</dbReference>
<feature type="compositionally biased region" description="Polar residues" evidence="8">
    <location>
        <begin position="94"/>
        <end position="104"/>
    </location>
</feature>
<keyword evidence="4 5" id="KW-0539">Nucleus</keyword>
<organism evidence="11">
    <name type="scientific">Amphimedon queenslandica</name>
    <name type="common">Sponge</name>
    <dbReference type="NCBI Taxonomy" id="400682"/>
    <lineage>
        <taxon>Eukaryota</taxon>
        <taxon>Metazoa</taxon>
        <taxon>Porifera</taxon>
        <taxon>Demospongiae</taxon>
        <taxon>Heteroscleromorpha</taxon>
        <taxon>Haplosclerida</taxon>
        <taxon>Niphatidae</taxon>
        <taxon>Amphimedon</taxon>
    </lineage>
</organism>
<keyword evidence="3 5" id="KW-0371">Homeobox</keyword>
<evidence type="ECO:0000256" key="2">
    <source>
        <dbReference type="ARBA" id="ARBA00023125"/>
    </source>
</evidence>
<feature type="compositionally biased region" description="Acidic residues" evidence="8">
    <location>
        <begin position="130"/>
        <end position="147"/>
    </location>
</feature>
<dbReference type="SUPFAM" id="SSF52833">
    <property type="entry name" value="Thioredoxin-like"/>
    <property type="match status" value="1"/>
</dbReference>
<comment type="subcellular location">
    <subcellularLocation>
        <location evidence="1 5 6">Nucleus</location>
    </subcellularLocation>
</comment>
<dbReference type="Pfam" id="PF00789">
    <property type="entry name" value="UBX"/>
    <property type="match status" value="1"/>
</dbReference>
<feature type="region of interest" description="Disordered" evidence="8">
    <location>
        <begin position="553"/>
        <end position="616"/>
    </location>
</feature>
<dbReference type="GO" id="GO:0003677">
    <property type="term" value="F:DNA binding"/>
    <property type="evidence" value="ECO:0007669"/>
    <property type="project" value="UniProtKB-UniRule"/>
</dbReference>
<dbReference type="AlphaFoldDB" id="A0A1X7U133"/>
<dbReference type="InterPro" id="IPR001012">
    <property type="entry name" value="UBX_dom"/>
</dbReference>
<dbReference type="InterPro" id="IPR049483">
    <property type="entry name" value="FAF1_2-like_UAS"/>
</dbReference>
<dbReference type="STRING" id="400682.A0A1X7U133"/>
<feature type="compositionally biased region" description="Polar residues" evidence="8">
    <location>
        <begin position="49"/>
        <end position="62"/>
    </location>
</feature>
<dbReference type="GO" id="GO:0043130">
    <property type="term" value="F:ubiquitin binding"/>
    <property type="evidence" value="ECO:0007669"/>
    <property type="project" value="TreeGrafter"/>
</dbReference>
<dbReference type="Gene3D" id="1.10.10.60">
    <property type="entry name" value="Homeodomain-like"/>
    <property type="match status" value="1"/>
</dbReference>
<dbReference type="CDD" id="cd00086">
    <property type="entry name" value="homeodomain"/>
    <property type="match status" value="1"/>
</dbReference>
<dbReference type="InterPro" id="IPR029071">
    <property type="entry name" value="Ubiquitin-like_domsf"/>
</dbReference>
<dbReference type="Pfam" id="PF21021">
    <property type="entry name" value="FAF1"/>
    <property type="match status" value="1"/>
</dbReference>
<feature type="region of interest" description="Disordered" evidence="8">
    <location>
        <begin position="478"/>
        <end position="538"/>
    </location>
</feature>
<name>A0A1X7U133_AMPQE</name>
<dbReference type="SUPFAM" id="SSF54236">
    <property type="entry name" value="Ubiquitin-like"/>
    <property type="match status" value="1"/>
</dbReference>
<feature type="region of interest" description="Disordered" evidence="8">
    <location>
        <begin position="47"/>
        <end position="67"/>
    </location>
</feature>
<keyword evidence="7" id="KW-0175">Coiled coil</keyword>
<dbReference type="PROSITE" id="PS50071">
    <property type="entry name" value="HOMEOBOX_2"/>
    <property type="match status" value="1"/>
</dbReference>
<dbReference type="GO" id="GO:0036503">
    <property type="term" value="P:ERAD pathway"/>
    <property type="evidence" value="ECO:0007669"/>
    <property type="project" value="TreeGrafter"/>
</dbReference>
<evidence type="ECO:0000256" key="6">
    <source>
        <dbReference type="RuleBase" id="RU000682"/>
    </source>
</evidence>
<dbReference type="CDD" id="cd14413">
    <property type="entry name" value="UBA_FAF1"/>
    <property type="match status" value="1"/>
</dbReference>
<dbReference type="PANTHER" id="PTHR23322:SF96">
    <property type="entry name" value="FAS-ASSOCIATED FACTOR 1"/>
    <property type="match status" value="1"/>
</dbReference>
<dbReference type="OrthoDB" id="1920064at2759"/>
<dbReference type="Gene3D" id="3.40.30.10">
    <property type="entry name" value="Glutaredoxin"/>
    <property type="match status" value="1"/>
</dbReference>
<dbReference type="InterPro" id="IPR017970">
    <property type="entry name" value="Homeobox_CS"/>
</dbReference>
<feature type="region of interest" description="Disordered" evidence="8">
    <location>
        <begin position="91"/>
        <end position="147"/>
    </location>
</feature>